<accession>A0A932G116</accession>
<name>A0A932G116_UNCTE</name>
<comment type="caution">
    <text evidence="2">The sequence shown here is derived from an EMBL/GenBank/DDBJ whole genome shotgun (WGS) entry which is preliminary data.</text>
</comment>
<dbReference type="Gene3D" id="3.30.300.130">
    <property type="entry name" value="Fe-S cluster assembly (FSCA)"/>
    <property type="match status" value="1"/>
</dbReference>
<dbReference type="Proteomes" id="UP000769766">
    <property type="component" value="Unassembled WGS sequence"/>
</dbReference>
<dbReference type="SUPFAM" id="SSF117916">
    <property type="entry name" value="Fe-S cluster assembly (FSCA) domain-like"/>
    <property type="match status" value="1"/>
</dbReference>
<dbReference type="PANTHER" id="PTHR42831">
    <property type="entry name" value="FE-S PROTEIN MATURATION AUXILIARY FACTOR YITW"/>
    <property type="match status" value="1"/>
</dbReference>
<dbReference type="PANTHER" id="PTHR42831:SF1">
    <property type="entry name" value="FE-S PROTEIN MATURATION AUXILIARY FACTOR YITW"/>
    <property type="match status" value="1"/>
</dbReference>
<dbReference type="InterPro" id="IPR034904">
    <property type="entry name" value="FSCA_dom_sf"/>
</dbReference>
<dbReference type="InterPro" id="IPR052339">
    <property type="entry name" value="Fe-S_Maturation_MIP18"/>
</dbReference>
<dbReference type="EMBL" id="JACPRF010000251">
    <property type="protein sequence ID" value="MBI2876880.1"/>
    <property type="molecule type" value="Genomic_DNA"/>
</dbReference>
<organism evidence="2 3">
    <name type="scientific">Tectimicrobiota bacterium</name>
    <dbReference type="NCBI Taxonomy" id="2528274"/>
    <lineage>
        <taxon>Bacteria</taxon>
        <taxon>Pseudomonadati</taxon>
        <taxon>Nitrospinota/Tectimicrobiota group</taxon>
        <taxon>Candidatus Tectimicrobiota</taxon>
    </lineage>
</organism>
<evidence type="ECO:0000313" key="3">
    <source>
        <dbReference type="Proteomes" id="UP000769766"/>
    </source>
</evidence>
<protein>
    <submittedName>
        <fullName evidence="2">Metal-sulfur cluster assembly factor</fullName>
    </submittedName>
</protein>
<gene>
    <name evidence="2" type="ORF">HYY20_08365</name>
</gene>
<dbReference type="InterPro" id="IPR002744">
    <property type="entry name" value="MIP18-like"/>
</dbReference>
<proteinExistence type="predicted"/>
<reference evidence="2" key="1">
    <citation type="submission" date="2020-07" db="EMBL/GenBank/DDBJ databases">
        <title>Huge and variable diversity of episymbiotic CPR bacteria and DPANN archaea in groundwater ecosystems.</title>
        <authorList>
            <person name="He C.Y."/>
            <person name="Keren R."/>
            <person name="Whittaker M."/>
            <person name="Farag I.F."/>
            <person name="Doudna J."/>
            <person name="Cate J.H.D."/>
            <person name="Banfield J.F."/>
        </authorList>
    </citation>
    <scope>NUCLEOTIDE SEQUENCE</scope>
    <source>
        <strain evidence="2">NC_groundwater_672_Ag_B-0.1um_62_36</strain>
    </source>
</reference>
<evidence type="ECO:0000259" key="1">
    <source>
        <dbReference type="Pfam" id="PF01883"/>
    </source>
</evidence>
<feature type="domain" description="MIP18 family-like" evidence="1">
    <location>
        <begin position="23"/>
        <end position="92"/>
    </location>
</feature>
<evidence type="ECO:0000313" key="2">
    <source>
        <dbReference type="EMBL" id="MBI2876880.1"/>
    </source>
</evidence>
<dbReference type="AlphaFoldDB" id="A0A932G116"/>
<sequence length="115" mass="12736">MDDSHDPAVAIKEERASIRRALIGNALYDVEDPEMGVNIVDLGLIYDIRVDEENRVEIDLTLTTLGCPMGPQIIADIQDTLGIYAEIQAVKVNLVWSPPWSPAMMSEEARDELLG</sequence>
<dbReference type="Pfam" id="PF01883">
    <property type="entry name" value="FeS_assembly_P"/>
    <property type="match status" value="1"/>
</dbReference>